<keyword evidence="6" id="KW-0732">Signal</keyword>
<name>A0A8W8LBQ4_MAGGI</name>
<keyword evidence="1" id="KW-0677">Repeat</keyword>
<dbReference type="InterPro" id="IPR000859">
    <property type="entry name" value="CUB_dom"/>
</dbReference>
<reference evidence="8" key="1">
    <citation type="submission" date="2022-08" db="UniProtKB">
        <authorList>
            <consortium name="EnsemblMetazoa"/>
        </authorList>
    </citation>
    <scope>IDENTIFICATION</scope>
    <source>
        <strain evidence="8">05x7-T-G4-1.051#20</strain>
    </source>
</reference>
<evidence type="ECO:0000256" key="1">
    <source>
        <dbReference type="ARBA" id="ARBA00022737"/>
    </source>
</evidence>
<dbReference type="Pfam" id="PF00431">
    <property type="entry name" value="CUB"/>
    <property type="match status" value="4"/>
</dbReference>
<feature type="chain" id="PRO_5042431559" description="CUB domain-containing protein" evidence="6">
    <location>
        <begin position="26"/>
        <end position="673"/>
    </location>
</feature>
<dbReference type="InterPro" id="IPR035914">
    <property type="entry name" value="Sperma_CUB_dom_sf"/>
</dbReference>
<keyword evidence="5" id="KW-0812">Transmembrane</keyword>
<evidence type="ECO:0000256" key="5">
    <source>
        <dbReference type="SAM" id="Phobius"/>
    </source>
</evidence>
<feature type="region of interest" description="Disordered" evidence="4">
    <location>
        <begin position="594"/>
        <end position="673"/>
    </location>
</feature>
<feature type="domain" description="CUB" evidence="7">
    <location>
        <begin position="432"/>
        <end position="552"/>
    </location>
</feature>
<keyword evidence="9" id="KW-1185">Reference proteome</keyword>
<evidence type="ECO:0000256" key="2">
    <source>
        <dbReference type="ARBA" id="ARBA00023157"/>
    </source>
</evidence>
<dbReference type="EnsemblMetazoa" id="G27348.1">
    <property type="protein sequence ID" value="G27348.1:cds"/>
    <property type="gene ID" value="G27348"/>
</dbReference>
<organism evidence="8 9">
    <name type="scientific">Magallana gigas</name>
    <name type="common">Pacific oyster</name>
    <name type="synonym">Crassostrea gigas</name>
    <dbReference type="NCBI Taxonomy" id="29159"/>
    <lineage>
        <taxon>Eukaryota</taxon>
        <taxon>Metazoa</taxon>
        <taxon>Spiralia</taxon>
        <taxon>Lophotrochozoa</taxon>
        <taxon>Mollusca</taxon>
        <taxon>Bivalvia</taxon>
        <taxon>Autobranchia</taxon>
        <taxon>Pteriomorphia</taxon>
        <taxon>Ostreida</taxon>
        <taxon>Ostreoidea</taxon>
        <taxon>Ostreidae</taxon>
        <taxon>Magallana</taxon>
    </lineage>
</organism>
<evidence type="ECO:0000256" key="6">
    <source>
        <dbReference type="SAM" id="SignalP"/>
    </source>
</evidence>
<dbReference type="Gene3D" id="2.60.120.290">
    <property type="entry name" value="Spermadhesin, CUB domain"/>
    <property type="match status" value="4"/>
</dbReference>
<evidence type="ECO:0000313" key="9">
    <source>
        <dbReference type="Proteomes" id="UP000005408"/>
    </source>
</evidence>
<dbReference type="SUPFAM" id="SSF49854">
    <property type="entry name" value="Spermadhesin, CUB domain"/>
    <property type="match status" value="4"/>
</dbReference>
<evidence type="ECO:0000259" key="7">
    <source>
        <dbReference type="PROSITE" id="PS01180"/>
    </source>
</evidence>
<proteinExistence type="predicted"/>
<dbReference type="CDD" id="cd00041">
    <property type="entry name" value="CUB"/>
    <property type="match status" value="4"/>
</dbReference>
<keyword evidence="5" id="KW-0472">Membrane</keyword>
<dbReference type="PANTHER" id="PTHR24251:SF30">
    <property type="entry name" value="MEMBRANE FRIZZLED-RELATED PROTEIN"/>
    <property type="match status" value="1"/>
</dbReference>
<feature type="domain" description="CUB" evidence="7">
    <location>
        <begin position="28"/>
        <end position="152"/>
    </location>
</feature>
<dbReference type="FunFam" id="2.60.120.290:FF:000013">
    <property type="entry name" value="Membrane frizzled-related protein"/>
    <property type="match status" value="1"/>
</dbReference>
<dbReference type="PANTHER" id="PTHR24251">
    <property type="entry name" value="OVOCHYMASE-RELATED"/>
    <property type="match status" value="1"/>
</dbReference>
<dbReference type="Proteomes" id="UP000005408">
    <property type="component" value="Unassembled WGS sequence"/>
</dbReference>
<accession>A0A8W8LBQ4</accession>
<protein>
    <recommendedName>
        <fullName evidence="7">CUB domain-containing protein</fullName>
    </recommendedName>
</protein>
<dbReference type="AlphaFoldDB" id="A0A8W8LBQ4"/>
<keyword evidence="5" id="KW-1133">Transmembrane helix</keyword>
<evidence type="ECO:0000256" key="3">
    <source>
        <dbReference type="PROSITE-ProRule" id="PRU00059"/>
    </source>
</evidence>
<dbReference type="PROSITE" id="PS01180">
    <property type="entry name" value="CUB"/>
    <property type="match status" value="4"/>
</dbReference>
<dbReference type="OMA" id="RYMWVEF"/>
<feature type="domain" description="CUB" evidence="7">
    <location>
        <begin position="160"/>
        <end position="286"/>
    </location>
</feature>
<sequence length="673" mass="73565">MKRNGLISVIIWCFVSCSFVDRVIGQTCSESNKRNTEALPSATVSLQSYSSPGWRVTYYPEMDCQWTIGASNGFRIMVDVREYIIEDGEGADCVYDSLRFYDGANTGAQVTSVCGTARSGRMFVSSGPAALLRLTSDYSIQQAGFTMRYIMTKTDDHGGCGTATTLTATTNTVQYITNKQWPDSYDENSLCRWTITSSSGGKVSMTILFSDMLSGEECYSDTLEIFDGSSRTDPSLTQGYFCDSRGTFPSRSSMTFVTSGTQAFIRFRSIASGWRRHGFFLSFVDVQGAVTTTQAPTTTTTQPPNEVCSSGTVQLTANNDTQLIQSPSYPIFYSPNMLCSWLITAPTGALIQLKVIDSYLEDTDGCVGDYVHIHDGSNADSAVIATYCGEISSSVNSTSNRLYIQFRTDGSVGQRGFQLEYTVLYDYSAPSCAPPAGITNLEANATAQYFESPNYPDNYNSSSTFYWLIHNPSDTGYIRLEVEDSRIEADPYCTYDKVTVYRGPCTTYPVLSSFCGVEKPTVTQYTGSYVLVVFTTDATADFRGFRIKYYVTTEVEKTSTFWRDVALIAGATIAGIAAVAIIVGLAVAAKRGKLPGMKSSGPKKRRLSVSSLSSSSSSSDESDKESSNKRKRPKTALRSKTKVRLPPVKSAKVETLPKVSIKGQSKLPPIAKK</sequence>
<feature type="signal peptide" evidence="6">
    <location>
        <begin position="1"/>
        <end position="25"/>
    </location>
</feature>
<dbReference type="EnsemblMetazoa" id="G27348.2">
    <property type="protein sequence ID" value="G27348.2:cds"/>
    <property type="gene ID" value="G27348"/>
</dbReference>
<dbReference type="OrthoDB" id="6124083at2759"/>
<dbReference type="SMART" id="SM00042">
    <property type="entry name" value="CUB"/>
    <property type="match status" value="4"/>
</dbReference>
<comment type="caution">
    <text evidence="3">Lacks conserved residue(s) required for the propagation of feature annotation.</text>
</comment>
<feature type="compositionally biased region" description="Low complexity" evidence="4">
    <location>
        <begin position="608"/>
        <end position="619"/>
    </location>
</feature>
<feature type="compositionally biased region" description="Basic residues" evidence="4">
    <location>
        <begin position="629"/>
        <end position="643"/>
    </location>
</feature>
<feature type="transmembrane region" description="Helical" evidence="5">
    <location>
        <begin position="565"/>
        <end position="589"/>
    </location>
</feature>
<evidence type="ECO:0000313" key="8">
    <source>
        <dbReference type="EnsemblMetazoa" id="G27348.2:cds"/>
    </source>
</evidence>
<feature type="domain" description="CUB" evidence="7">
    <location>
        <begin position="308"/>
        <end position="424"/>
    </location>
</feature>
<keyword evidence="2" id="KW-1015">Disulfide bond</keyword>
<evidence type="ECO:0000256" key="4">
    <source>
        <dbReference type="SAM" id="MobiDB-lite"/>
    </source>
</evidence>